<gene>
    <name evidence="2" type="ORF">SAMN06265360_110173</name>
</gene>
<proteinExistence type="predicted"/>
<sequence>MTRCAGCGFVISADAEPAVTDDQQVADYDETAFAEAGERIVATVAEVVSLLEGTDAAALRVRPDPGTWSRLEYACHMRDVLVVQRERALRARAVDCPDVERMGREERVEHDGYAEQDPVDVARQLTEFARLFTGVLARLGPQDWLRTLNYNWPDSRPRTLRWLAMHTLHEMVHHREDIRSQAG</sequence>
<dbReference type="InterPro" id="IPR024775">
    <property type="entry name" value="DinB-like"/>
</dbReference>
<dbReference type="Pfam" id="PF12867">
    <property type="entry name" value="DinB_2"/>
    <property type="match status" value="1"/>
</dbReference>
<keyword evidence="3" id="KW-1185">Reference proteome</keyword>
<protein>
    <submittedName>
        <fullName evidence="2">DinB superfamily protein</fullName>
    </submittedName>
</protein>
<dbReference type="OrthoDB" id="3376896at2"/>
<dbReference type="Gene3D" id="1.20.120.450">
    <property type="entry name" value="dinb family like domain"/>
    <property type="match status" value="1"/>
</dbReference>
<dbReference type="EMBL" id="FZNW01000010">
    <property type="protein sequence ID" value="SNR57534.1"/>
    <property type="molecule type" value="Genomic_DNA"/>
</dbReference>
<evidence type="ECO:0000313" key="3">
    <source>
        <dbReference type="Proteomes" id="UP000198348"/>
    </source>
</evidence>
<dbReference type="Proteomes" id="UP000198348">
    <property type="component" value="Unassembled WGS sequence"/>
</dbReference>
<reference evidence="2 3" key="1">
    <citation type="submission" date="2017-06" db="EMBL/GenBank/DDBJ databases">
        <authorList>
            <person name="Kim H.J."/>
            <person name="Triplett B.A."/>
        </authorList>
    </citation>
    <scope>NUCLEOTIDE SEQUENCE [LARGE SCALE GENOMIC DNA]</scope>
    <source>
        <strain evidence="2 3">DSM 45207</strain>
    </source>
</reference>
<name>A0A238XGR5_9PSEU</name>
<dbReference type="SUPFAM" id="SSF109854">
    <property type="entry name" value="DinB/YfiT-like putative metalloenzymes"/>
    <property type="match status" value="1"/>
</dbReference>
<accession>A0A238XGR5</accession>
<evidence type="ECO:0000313" key="2">
    <source>
        <dbReference type="EMBL" id="SNR57534.1"/>
    </source>
</evidence>
<evidence type="ECO:0000259" key="1">
    <source>
        <dbReference type="Pfam" id="PF12867"/>
    </source>
</evidence>
<feature type="domain" description="DinB-like" evidence="1">
    <location>
        <begin position="42"/>
        <end position="177"/>
    </location>
</feature>
<dbReference type="AlphaFoldDB" id="A0A238XGR5"/>
<dbReference type="RefSeq" id="WP_089301635.1">
    <property type="nucleotide sequence ID" value="NZ_FZNW01000010.1"/>
</dbReference>
<dbReference type="InterPro" id="IPR034660">
    <property type="entry name" value="DinB/YfiT-like"/>
</dbReference>
<organism evidence="2 3">
    <name type="scientific">Haloechinothrix alba</name>
    <dbReference type="NCBI Taxonomy" id="664784"/>
    <lineage>
        <taxon>Bacteria</taxon>
        <taxon>Bacillati</taxon>
        <taxon>Actinomycetota</taxon>
        <taxon>Actinomycetes</taxon>
        <taxon>Pseudonocardiales</taxon>
        <taxon>Pseudonocardiaceae</taxon>
        <taxon>Haloechinothrix</taxon>
    </lineage>
</organism>